<evidence type="ECO:0000313" key="9">
    <source>
        <dbReference type="EMBL" id="SQB98047.1"/>
    </source>
</evidence>
<organism evidence="9 10">
    <name type="scientific">Helicobacter fennelliae</name>
    <dbReference type="NCBI Taxonomy" id="215"/>
    <lineage>
        <taxon>Bacteria</taxon>
        <taxon>Pseudomonadati</taxon>
        <taxon>Campylobacterota</taxon>
        <taxon>Epsilonproteobacteria</taxon>
        <taxon>Campylobacterales</taxon>
        <taxon>Helicobacteraceae</taxon>
        <taxon>Helicobacter</taxon>
    </lineage>
</organism>
<dbReference type="AlphaFoldDB" id="A0A2X3B8H4"/>
<feature type="active site" evidence="6">
    <location>
        <position position="134"/>
    </location>
</feature>
<dbReference type="HAMAP" id="MF_00061">
    <property type="entry name" value="IspE"/>
    <property type="match status" value="1"/>
</dbReference>
<feature type="active site" evidence="6">
    <location>
        <position position="8"/>
    </location>
</feature>
<dbReference type="GO" id="GO:0050515">
    <property type="term" value="F:4-(cytidine 5'-diphospho)-2-C-methyl-D-erythritol kinase activity"/>
    <property type="evidence" value="ECO:0007669"/>
    <property type="project" value="UniProtKB-UniRule"/>
</dbReference>
<keyword evidence="2 6" id="KW-0808">Transferase</keyword>
<keyword evidence="5 6" id="KW-0067">ATP-binding</keyword>
<comment type="similarity">
    <text evidence="6">Belongs to the GHMP kinase family. IspE subfamily.</text>
</comment>
<proteinExistence type="inferred from homology"/>
<feature type="binding site" evidence="6">
    <location>
        <begin position="92"/>
        <end position="102"/>
    </location>
    <ligand>
        <name>ATP</name>
        <dbReference type="ChEBI" id="CHEBI:30616"/>
    </ligand>
</feature>
<dbReference type="SUPFAM" id="SSF54211">
    <property type="entry name" value="Ribosomal protein S5 domain 2-like"/>
    <property type="match status" value="1"/>
</dbReference>
<keyword evidence="3 6" id="KW-0547">Nucleotide-binding</keyword>
<evidence type="ECO:0000256" key="4">
    <source>
        <dbReference type="ARBA" id="ARBA00022777"/>
    </source>
</evidence>
<dbReference type="Gene3D" id="3.30.70.890">
    <property type="entry name" value="GHMP kinase, C-terminal domain"/>
    <property type="match status" value="1"/>
</dbReference>
<comment type="pathway">
    <text evidence="6">Isoprenoid biosynthesis; isopentenyl diphosphate biosynthesis via DXP pathway; isopentenyl diphosphate from 1-deoxy-D-xylulose 5-phosphate: step 3/6.</text>
</comment>
<keyword evidence="4 6" id="KW-0418">Kinase</keyword>
<dbReference type="Gene3D" id="3.30.230.10">
    <property type="match status" value="1"/>
</dbReference>
<accession>A0A2X3B8H4</accession>
<dbReference type="PANTHER" id="PTHR43527:SF2">
    <property type="entry name" value="4-DIPHOSPHOCYTIDYL-2-C-METHYL-D-ERYTHRITOL KINASE, CHLOROPLASTIC"/>
    <property type="match status" value="1"/>
</dbReference>
<dbReference type="InterPro" id="IPR036554">
    <property type="entry name" value="GHMP_kinase_C_sf"/>
</dbReference>
<comment type="catalytic activity">
    <reaction evidence="6">
        <text>4-CDP-2-C-methyl-D-erythritol + ATP = 4-CDP-2-C-methyl-D-erythritol 2-phosphate + ADP + H(+)</text>
        <dbReference type="Rhea" id="RHEA:18437"/>
        <dbReference type="ChEBI" id="CHEBI:15378"/>
        <dbReference type="ChEBI" id="CHEBI:30616"/>
        <dbReference type="ChEBI" id="CHEBI:57823"/>
        <dbReference type="ChEBI" id="CHEBI:57919"/>
        <dbReference type="ChEBI" id="CHEBI:456216"/>
        <dbReference type="EC" id="2.7.1.148"/>
    </reaction>
</comment>
<dbReference type="EMBL" id="UAWL01000006">
    <property type="protein sequence ID" value="SQB98047.1"/>
    <property type="molecule type" value="Genomic_DNA"/>
</dbReference>
<dbReference type="NCBIfam" id="NF003216">
    <property type="entry name" value="PRK04181.1"/>
    <property type="match status" value="1"/>
</dbReference>
<evidence type="ECO:0000256" key="3">
    <source>
        <dbReference type="ARBA" id="ARBA00022741"/>
    </source>
</evidence>
<evidence type="ECO:0000256" key="6">
    <source>
        <dbReference type="HAMAP-Rule" id="MF_00061"/>
    </source>
</evidence>
<evidence type="ECO:0000256" key="7">
    <source>
        <dbReference type="SAM" id="MobiDB-lite"/>
    </source>
</evidence>
<reference evidence="9 10" key="1">
    <citation type="submission" date="2018-06" db="EMBL/GenBank/DDBJ databases">
        <authorList>
            <consortium name="Pathogen Informatics"/>
            <person name="Doyle S."/>
        </authorList>
    </citation>
    <scope>NUCLEOTIDE SEQUENCE [LARGE SCALE GENOMIC DNA]</scope>
    <source>
        <strain evidence="9 10">NCTC13102</strain>
    </source>
</reference>
<protein>
    <recommendedName>
        <fullName evidence="1 6">4-diphosphocytidyl-2-C-methyl-D-erythritol kinase</fullName>
        <shortName evidence="6">CMK</shortName>
        <ecNumber evidence="6">2.7.1.148</ecNumber>
    </recommendedName>
    <alternativeName>
        <fullName evidence="6">4-(cytidine-5'-diphospho)-2-C-methyl-D-erythritol kinase</fullName>
    </alternativeName>
</protein>
<dbReference type="GO" id="GO:0016114">
    <property type="term" value="P:terpenoid biosynthetic process"/>
    <property type="evidence" value="ECO:0007669"/>
    <property type="project" value="UniProtKB-UniRule"/>
</dbReference>
<dbReference type="InterPro" id="IPR004424">
    <property type="entry name" value="IspE"/>
</dbReference>
<dbReference type="InterPro" id="IPR014721">
    <property type="entry name" value="Ribsml_uS5_D2-typ_fold_subgr"/>
</dbReference>
<evidence type="ECO:0000259" key="8">
    <source>
        <dbReference type="Pfam" id="PF00288"/>
    </source>
</evidence>
<evidence type="ECO:0000256" key="1">
    <source>
        <dbReference type="ARBA" id="ARBA00017473"/>
    </source>
</evidence>
<comment type="function">
    <text evidence="6">Catalyzes the phosphorylation of the position 2 hydroxy group of 4-diphosphocytidyl-2C-methyl-D-erythritol.</text>
</comment>
<dbReference type="InterPro" id="IPR020568">
    <property type="entry name" value="Ribosomal_Su5_D2-typ_SF"/>
</dbReference>
<sequence>MTLKAYPKINLYLKLVGIQHNNHHSYHLLESRFGLITSGVYDEIFISESSHDSIKGDFGCDWQKSSVFQALVALRKFYPIPPLRIEVQKRIPIGAGLGGGSSDAGVLLSALNQKFSINLNQAKLAQIAKSIGADVAFFTQGHRFAEVRGIGEIIEPKQILDSDMTDFEIFTPPIFCDTKQVYQCYIQMRQNKQIQFSAKNLFANLDNQTLFTHNCADLNDLFLPASTLYPQLLNIKKDLGDEWFFSGSGSSFFRPVRPINKSAKPTSFTESIDSTNTAQKRI</sequence>
<dbReference type="NCBIfam" id="TIGR00154">
    <property type="entry name" value="ispE"/>
    <property type="match status" value="1"/>
</dbReference>
<dbReference type="UniPathway" id="UPA00056">
    <property type="reaction ID" value="UER00094"/>
</dbReference>
<dbReference type="GO" id="GO:0005524">
    <property type="term" value="F:ATP binding"/>
    <property type="evidence" value="ECO:0007669"/>
    <property type="project" value="UniProtKB-UniRule"/>
</dbReference>
<dbReference type="RefSeq" id="WP_023946513.1">
    <property type="nucleotide sequence ID" value="NZ_UAWL01000006.1"/>
</dbReference>
<evidence type="ECO:0000256" key="5">
    <source>
        <dbReference type="ARBA" id="ARBA00022840"/>
    </source>
</evidence>
<dbReference type="Pfam" id="PF00288">
    <property type="entry name" value="GHMP_kinases_N"/>
    <property type="match status" value="1"/>
</dbReference>
<gene>
    <name evidence="6 9" type="primary">ispE</name>
    <name evidence="9" type="ORF">NCTC13102_00497</name>
</gene>
<dbReference type="Proteomes" id="UP000250166">
    <property type="component" value="Unassembled WGS sequence"/>
</dbReference>
<feature type="domain" description="GHMP kinase N-terminal" evidence="8">
    <location>
        <begin position="67"/>
        <end position="141"/>
    </location>
</feature>
<evidence type="ECO:0000256" key="2">
    <source>
        <dbReference type="ARBA" id="ARBA00022679"/>
    </source>
</evidence>
<keyword evidence="6" id="KW-0414">Isoprene biosynthesis</keyword>
<name>A0A2X3B8H4_9HELI</name>
<dbReference type="GO" id="GO:0019288">
    <property type="term" value="P:isopentenyl diphosphate biosynthetic process, methylerythritol 4-phosphate pathway"/>
    <property type="evidence" value="ECO:0007669"/>
    <property type="project" value="UniProtKB-UniRule"/>
</dbReference>
<dbReference type="InterPro" id="IPR006204">
    <property type="entry name" value="GHMP_kinase_N_dom"/>
</dbReference>
<evidence type="ECO:0000313" key="10">
    <source>
        <dbReference type="Proteomes" id="UP000250166"/>
    </source>
</evidence>
<dbReference type="PIRSF" id="PIRSF010376">
    <property type="entry name" value="IspE"/>
    <property type="match status" value="1"/>
</dbReference>
<dbReference type="SUPFAM" id="SSF55060">
    <property type="entry name" value="GHMP Kinase, C-terminal domain"/>
    <property type="match status" value="1"/>
</dbReference>
<feature type="region of interest" description="Disordered" evidence="7">
    <location>
        <begin position="263"/>
        <end position="282"/>
    </location>
</feature>
<dbReference type="PANTHER" id="PTHR43527">
    <property type="entry name" value="4-DIPHOSPHOCYTIDYL-2-C-METHYL-D-ERYTHRITOL KINASE, CHLOROPLASTIC"/>
    <property type="match status" value="1"/>
</dbReference>
<dbReference type="EC" id="2.7.1.148" evidence="6"/>